<name>A0A0B6Z8R1_9EUPU</name>
<dbReference type="AlphaFoldDB" id="A0A0B6Z8R1"/>
<evidence type="ECO:0000313" key="1">
    <source>
        <dbReference type="EMBL" id="CEK64341.1"/>
    </source>
</evidence>
<proteinExistence type="predicted"/>
<feature type="non-terminal residue" evidence="1">
    <location>
        <position position="80"/>
    </location>
</feature>
<accession>A0A0B6Z8R1</accession>
<dbReference type="EMBL" id="HACG01017476">
    <property type="protein sequence ID" value="CEK64341.1"/>
    <property type="molecule type" value="Transcribed_RNA"/>
</dbReference>
<protein>
    <submittedName>
        <fullName evidence="1">Uncharacterized protein</fullName>
    </submittedName>
</protein>
<organism evidence="1">
    <name type="scientific">Arion vulgaris</name>
    <dbReference type="NCBI Taxonomy" id="1028688"/>
    <lineage>
        <taxon>Eukaryota</taxon>
        <taxon>Metazoa</taxon>
        <taxon>Spiralia</taxon>
        <taxon>Lophotrochozoa</taxon>
        <taxon>Mollusca</taxon>
        <taxon>Gastropoda</taxon>
        <taxon>Heterobranchia</taxon>
        <taxon>Euthyneura</taxon>
        <taxon>Panpulmonata</taxon>
        <taxon>Eupulmonata</taxon>
        <taxon>Stylommatophora</taxon>
        <taxon>Helicina</taxon>
        <taxon>Arionoidea</taxon>
        <taxon>Arionidae</taxon>
        <taxon>Arion</taxon>
    </lineage>
</organism>
<sequence>ILHSGGKALIYVWAMEQDYDKAPSKYINTSRQKQQMEDNKNSVCEKARNNLTETLGGNNSNECKDFTEKFSSEVKFENVG</sequence>
<reference evidence="1" key="1">
    <citation type="submission" date="2014-12" db="EMBL/GenBank/DDBJ databases">
        <title>Insight into the proteome of Arion vulgaris.</title>
        <authorList>
            <person name="Aradska J."/>
            <person name="Bulat T."/>
            <person name="Smidak R."/>
            <person name="Sarate P."/>
            <person name="Gangsoo J."/>
            <person name="Sialana F."/>
            <person name="Bilban M."/>
            <person name="Lubec G."/>
        </authorList>
    </citation>
    <scope>NUCLEOTIDE SEQUENCE</scope>
    <source>
        <tissue evidence="1">Skin</tissue>
    </source>
</reference>
<feature type="non-terminal residue" evidence="1">
    <location>
        <position position="1"/>
    </location>
</feature>
<gene>
    <name evidence="1" type="primary">ORF51439</name>
</gene>